<keyword evidence="2" id="KW-1185">Reference proteome</keyword>
<dbReference type="Gene3D" id="3.10.530.10">
    <property type="entry name" value="CPE0013-like"/>
    <property type="match status" value="1"/>
</dbReference>
<dbReference type="Pfam" id="PF07892">
    <property type="entry name" value="DUF1667"/>
    <property type="match status" value="1"/>
</dbReference>
<sequence>MPKERVAEVLAACLSAQVEAPVAEGAVVIADVCGTGVDVVATKSVP</sequence>
<dbReference type="InterPro" id="IPR036593">
    <property type="entry name" value="CPE0013-like_sf"/>
</dbReference>
<dbReference type="SUPFAM" id="SSF160148">
    <property type="entry name" value="CPE0013-like"/>
    <property type="match status" value="1"/>
</dbReference>
<reference evidence="1 2" key="1">
    <citation type="submission" date="2023-05" db="EMBL/GenBank/DDBJ databases">
        <title>Gordonibacter KGMB12511T sp. nov., isolated from faeces of healthy Korean.</title>
        <authorList>
            <person name="Kim H.S."/>
            <person name="Kim J.-S."/>
            <person name="Suh M.K."/>
            <person name="Eom M.K."/>
            <person name="Do H.E."/>
            <person name="Lee J.-S."/>
        </authorList>
    </citation>
    <scope>NUCLEOTIDE SEQUENCE [LARGE SCALE GENOMIC DNA]</scope>
    <source>
        <strain evidence="1 2">KGMB12511</strain>
    </source>
</reference>
<evidence type="ECO:0000313" key="2">
    <source>
        <dbReference type="Proteomes" id="UP001232750"/>
    </source>
</evidence>
<dbReference type="InterPro" id="IPR012460">
    <property type="entry name" value="DUF1667"/>
</dbReference>
<dbReference type="EMBL" id="JASJEU010000020">
    <property type="protein sequence ID" value="MDJ1651159.1"/>
    <property type="molecule type" value="Genomic_DNA"/>
</dbReference>
<protein>
    <submittedName>
        <fullName evidence="1">DUF1667 domain-containing protein</fullName>
    </submittedName>
</protein>
<proteinExistence type="predicted"/>
<dbReference type="Proteomes" id="UP001232750">
    <property type="component" value="Unassembled WGS sequence"/>
</dbReference>
<evidence type="ECO:0000313" key="1">
    <source>
        <dbReference type="EMBL" id="MDJ1651159.1"/>
    </source>
</evidence>
<accession>A0ABT7DNP6</accession>
<organism evidence="1 2">
    <name type="scientific">Gordonibacter faecis</name>
    <dbReference type="NCBI Taxonomy" id="3047475"/>
    <lineage>
        <taxon>Bacteria</taxon>
        <taxon>Bacillati</taxon>
        <taxon>Actinomycetota</taxon>
        <taxon>Coriobacteriia</taxon>
        <taxon>Eggerthellales</taxon>
        <taxon>Eggerthellaceae</taxon>
        <taxon>Gordonibacter</taxon>
    </lineage>
</organism>
<name>A0ABT7DNP6_9ACTN</name>
<gene>
    <name evidence="1" type="ORF">QNJ86_10140</name>
</gene>
<comment type="caution">
    <text evidence="1">The sequence shown here is derived from an EMBL/GenBank/DDBJ whole genome shotgun (WGS) entry which is preliminary data.</text>
</comment>